<evidence type="ECO:0000256" key="1">
    <source>
        <dbReference type="SAM" id="MobiDB-lite"/>
    </source>
</evidence>
<protein>
    <submittedName>
        <fullName evidence="2">Uncharacterized protein</fullName>
    </submittedName>
</protein>
<organism evidence="2 3">
    <name type="scientific">Cyphellophora attinorum</name>
    <dbReference type="NCBI Taxonomy" id="1664694"/>
    <lineage>
        <taxon>Eukaryota</taxon>
        <taxon>Fungi</taxon>
        <taxon>Dikarya</taxon>
        <taxon>Ascomycota</taxon>
        <taxon>Pezizomycotina</taxon>
        <taxon>Eurotiomycetes</taxon>
        <taxon>Chaetothyriomycetidae</taxon>
        <taxon>Chaetothyriales</taxon>
        <taxon>Cyphellophoraceae</taxon>
        <taxon>Cyphellophora</taxon>
    </lineage>
</organism>
<feature type="region of interest" description="Disordered" evidence="1">
    <location>
        <begin position="418"/>
        <end position="439"/>
    </location>
</feature>
<dbReference type="Proteomes" id="UP000038010">
    <property type="component" value="Unassembled WGS sequence"/>
</dbReference>
<feature type="region of interest" description="Disordered" evidence="1">
    <location>
        <begin position="589"/>
        <end position="640"/>
    </location>
</feature>
<evidence type="ECO:0000313" key="3">
    <source>
        <dbReference type="Proteomes" id="UP000038010"/>
    </source>
</evidence>
<dbReference type="OrthoDB" id="10655219at2759"/>
<comment type="caution">
    <text evidence="2">The sequence shown here is derived from an EMBL/GenBank/DDBJ whole genome shotgun (WGS) entry which is preliminary data.</text>
</comment>
<evidence type="ECO:0000313" key="2">
    <source>
        <dbReference type="EMBL" id="KPI38644.1"/>
    </source>
</evidence>
<reference evidence="2 3" key="1">
    <citation type="submission" date="2015-06" db="EMBL/GenBank/DDBJ databases">
        <title>Draft genome of the ant-associated black yeast Phialophora attae CBS 131958.</title>
        <authorList>
            <person name="Moreno L.F."/>
            <person name="Stielow B.J."/>
            <person name="de Hoog S."/>
            <person name="Vicente V.A."/>
            <person name="Weiss V.A."/>
            <person name="de Vries M."/>
            <person name="Cruz L.M."/>
            <person name="Souza E.M."/>
        </authorList>
    </citation>
    <scope>NUCLEOTIDE SEQUENCE [LARGE SCALE GENOMIC DNA]</scope>
    <source>
        <strain evidence="2 3">CBS 131958</strain>
    </source>
</reference>
<dbReference type="EMBL" id="LFJN01000018">
    <property type="protein sequence ID" value="KPI38644.1"/>
    <property type="molecule type" value="Genomic_DNA"/>
</dbReference>
<feature type="compositionally biased region" description="Polar residues" evidence="1">
    <location>
        <begin position="625"/>
        <end position="634"/>
    </location>
</feature>
<dbReference type="VEuPathDB" id="FungiDB:AB675_4214"/>
<name>A0A0N1P063_9EURO</name>
<sequence length="640" mass="71594">MDNAGEPIWPYGFRVQWSVKELFDGNDNNDTGASSALRIPIRPPSVDEIAQHIHPDIDQRLQASAVSLSQWEEKTDTLGLSHRGRRTVLQGAINDLADAEREEVLRCDSWWRQQALEYGDDHFTETESIGGSPEAAIIEYLNRAEAVRDLLIYVNKKICSTQSKSWQCDTWDYDRPAIVMHTGIGYTGDQRRKAQLEPFKKVACITALDSLCNKNGWSLVAYFCETISSTAENARLKKYRHLLTVIRKDADNVVEARAVLRPYFEDPLQALDPSAGKGSDCAWQSCEHAIEDKAAAFVPHIKDFESLKLHVDEHDVNRSTKALDPDLLRKMLMFDYPEEEDARALNPFSHFRRLGAEFEELLNPDELVGSQATMARHVGPESPSSQQRASPRTPAALRIQAYNFGSPRDLRQRLFATPPQAGSEGRTAKDGPTASQSQTTQIQKDLAILTLAVLSAREIDIADRSAVIQGRLTSVNVPVTVVRRLLCNPALVEMHPALGQKTVAEEGASHPDRPVVYNDFVDDIAVLVEALALARDINMSEDRAIVVDKFASKLIPVDVAERAIDNNRIKNKRRRWRNEQETQAKKIKLENCEDETNDGSYSRSGSESVDDSEEGQEPRDVVDSAYSSQTNMSVLRSGED</sequence>
<dbReference type="AlphaFoldDB" id="A0A0N1P063"/>
<gene>
    <name evidence="2" type="ORF">AB675_4214</name>
</gene>
<feature type="compositionally biased region" description="Low complexity" evidence="1">
    <location>
        <begin position="598"/>
        <end position="607"/>
    </location>
</feature>
<dbReference type="GeneID" id="28736218"/>
<dbReference type="RefSeq" id="XP_017998607.1">
    <property type="nucleotide sequence ID" value="XM_018144338.1"/>
</dbReference>
<proteinExistence type="predicted"/>
<accession>A0A0N1P063</accession>
<keyword evidence="3" id="KW-1185">Reference proteome</keyword>